<comment type="subcellular location">
    <subcellularLocation>
        <location evidence="1">Nucleus</location>
    </subcellularLocation>
</comment>
<keyword evidence="3" id="KW-0804">Transcription</keyword>
<keyword evidence="6" id="KW-1185">Reference proteome</keyword>
<reference evidence="6" key="1">
    <citation type="journal article" date="2015" name="Genome Announc.">
        <title>Genome sequence of the AIDS-associated pathogen Penicillium marneffei (ATCC18224) and its near taxonomic relative Talaromyces stipitatus (ATCC10500).</title>
        <authorList>
            <person name="Nierman W.C."/>
            <person name="Fedorova-Abrams N.D."/>
            <person name="Andrianopoulos A."/>
        </authorList>
    </citation>
    <scope>NUCLEOTIDE SEQUENCE [LARGE SCALE GENOMIC DNA]</scope>
    <source>
        <strain evidence="6">ATCC 10500 / CBS 375.48 / QM 6759 / NRRL 1006</strain>
    </source>
</reference>
<name>B8MDU1_TALSN</name>
<evidence type="ECO:0000256" key="2">
    <source>
        <dbReference type="ARBA" id="ARBA00023015"/>
    </source>
</evidence>
<dbReference type="PhylomeDB" id="B8MDU1"/>
<keyword evidence="4" id="KW-0539">Nucleus</keyword>
<evidence type="ECO:0000313" key="6">
    <source>
        <dbReference type="Proteomes" id="UP000001745"/>
    </source>
</evidence>
<dbReference type="eggNOG" id="ENOG502SIZG">
    <property type="taxonomic scope" value="Eukaryota"/>
</dbReference>
<evidence type="ECO:0000256" key="4">
    <source>
        <dbReference type="ARBA" id="ARBA00023242"/>
    </source>
</evidence>
<dbReference type="STRING" id="441959.B8MDU1"/>
<dbReference type="InParanoid" id="B8MDU1"/>
<dbReference type="OMA" id="IFDSVCW"/>
<accession>B8MDU1</accession>
<dbReference type="HOGENOM" id="CLU_022665_1_0_1"/>
<dbReference type="EMBL" id="EQ962655">
    <property type="protein sequence ID" value="EED18320.1"/>
    <property type="molecule type" value="Genomic_DNA"/>
</dbReference>
<dbReference type="PANTHER" id="PTHR31001">
    <property type="entry name" value="UNCHARACTERIZED TRANSCRIPTIONAL REGULATORY PROTEIN"/>
    <property type="match status" value="1"/>
</dbReference>
<dbReference type="GO" id="GO:0005634">
    <property type="term" value="C:nucleus"/>
    <property type="evidence" value="ECO:0007669"/>
    <property type="project" value="UniProtKB-SubCell"/>
</dbReference>
<evidence type="ECO:0000313" key="5">
    <source>
        <dbReference type="EMBL" id="EED18320.1"/>
    </source>
</evidence>
<evidence type="ECO:0000256" key="1">
    <source>
        <dbReference type="ARBA" id="ARBA00004123"/>
    </source>
</evidence>
<dbReference type="VEuPathDB" id="FungiDB:TSTA_120670"/>
<dbReference type="Proteomes" id="UP000001745">
    <property type="component" value="Unassembled WGS sequence"/>
</dbReference>
<dbReference type="InterPro" id="IPR050613">
    <property type="entry name" value="Sec_Metabolite_Reg"/>
</dbReference>
<dbReference type="CDD" id="cd12148">
    <property type="entry name" value="fungal_TF_MHR"/>
    <property type="match status" value="1"/>
</dbReference>
<dbReference type="RefSeq" id="XP_002482312.1">
    <property type="nucleotide sequence ID" value="XM_002482267.1"/>
</dbReference>
<evidence type="ECO:0000256" key="3">
    <source>
        <dbReference type="ARBA" id="ARBA00023163"/>
    </source>
</evidence>
<protein>
    <recommendedName>
        <fullName evidence="7">Transcription factor domain-containing protein</fullName>
    </recommendedName>
</protein>
<gene>
    <name evidence="5" type="ORF">TSTA_120670</name>
</gene>
<keyword evidence="2" id="KW-0805">Transcription regulation</keyword>
<evidence type="ECO:0008006" key="7">
    <source>
        <dbReference type="Google" id="ProtNLM"/>
    </source>
</evidence>
<dbReference type="GeneID" id="8100051"/>
<dbReference type="AlphaFoldDB" id="B8MDU1"/>
<dbReference type="OrthoDB" id="5344325at2759"/>
<organism evidence="5 6">
    <name type="scientific">Talaromyces stipitatus (strain ATCC 10500 / CBS 375.48 / QM 6759 / NRRL 1006)</name>
    <name type="common">Penicillium stipitatum</name>
    <dbReference type="NCBI Taxonomy" id="441959"/>
    <lineage>
        <taxon>Eukaryota</taxon>
        <taxon>Fungi</taxon>
        <taxon>Dikarya</taxon>
        <taxon>Ascomycota</taxon>
        <taxon>Pezizomycotina</taxon>
        <taxon>Eurotiomycetes</taxon>
        <taxon>Eurotiomycetidae</taxon>
        <taxon>Eurotiales</taxon>
        <taxon>Trichocomaceae</taxon>
        <taxon>Talaromyces</taxon>
        <taxon>Talaromyces sect. Talaromyces</taxon>
    </lineage>
</organism>
<proteinExistence type="predicted"/>
<sequence>MPSSVFDIEFAVVILRICSYTSEFIPSKSCTIEQVHDMNLVDIRQACDDVANDLANKCTHLDPKGSLLRMQSLAFKGLKSRCEGRVDDFRNTLRCAIHVARDIRIDREAAESFPDMGELEKEMRRRVFCNLFIWDRYDDSDLYHREFIFPYCLNPENMPRMHLGSELDDNKDLDEFTEHLLQARLANFWKTAHVNCNDGHDIVAAEERYEKFCNEYLATLPSAFALQPNRQWDEHLLTLSKQREILHISIFESLCYNFRSALLRNSRQTQHLPHYKQVLLASQRKFLAVAALHVLTCASSLHALMGGAQTCFPDIIRPTFEAAVLLVYVCMEPSLFDGVENRHYSSIKTDPLRAGMANLKQEMWVNAIRDALTRLQMLAEVSRMAEISAQALSQLLQGTIERAEAVKA</sequence>
<dbReference type="PANTHER" id="PTHR31001:SF87">
    <property type="entry name" value="COL-21"/>
    <property type="match status" value="1"/>
</dbReference>